<accession>A0A9N9EVZ5</accession>
<dbReference type="Proteomes" id="UP000789396">
    <property type="component" value="Unassembled WGS sequence"/>
</dbReference>
<dbReference type="AlphaFoldDB" id="A0A9N9EVZ5"/>
<name>A0A9N9EVZ5_9GLOM</name>
<organism evidence="1 2">
    <name type="scientific">Racocetra fulgida</name>
    <dbReference type="NCBI Taxonomy" id="60492"/>
    <lineage>
        <taxon>Eukaryota</taxon>
        <taxon>Fungi</taxon>
        <taxon>Fungi incertae sedis</taxon>
        <taxon>Mucoromycota</taxon>
        <taxon>Glomeromycotina</taxon>
        <taxon>Glomeromycetes</taxon>
        <taxon>Diversisporales</taxon>
        <taxon>Gigasporaceae</taxon>
        <taxon>Racocetra</taxon>
    </lineage>
</organism>
<sequence>NNVEIEPETMLMTVRTRCIEIVNDASMIDFTDRNKDEPHEATRQS</sequence>
<protein>
    <submittedName>
        <fullName evidence="1">789_t:CDS:1</fullName>
    </submittedName>
</protein>
<feature type="non-terminal residue" evidence="1">
    <location>
        <position position="1"/>
    </location>
</feature>
<reference evidence="1" key="1">
    <citation type="submission" date="2021-06" db="EMBL/GenBank/DDBJ databases">
        <authorList>
            <person name="Kallberg Y."/>
            <person name="Tangrot J."/>
            <person name="Rosling A."/>
        </authorList>
    </citation>
    <scope>NUCLEOTIDE SEQUENCE</scope>
    <source>
        <strain evidence="1">IN212</strain>
    </source>
</reference>
<dbReference type="EMBL" id="CAJVPZ010019250">
    <property type="protein sequence ID" value="CAG8693037.1"/>
    <property type="molecule type" value="Genomic_DNA"/>
</dbReference>
<evidence type="ECO:0000313" key="2">
    <source>
        <dbReference type="Proteomes" id="UP000789396"/>
    </source>
</evidence>
<gene>
    <name evidence="1" type="ORF">RFULGI_LOCUS10083</name>
</gene>
<proteinExistence type="predicted"/>
<keyword evidence="2" id="KW-1185">Reference proteome</keyword>
<comment type="caution">
    <text evidence="1">The sequence shown here is derived from an EMBL/GenBank/DDBJ whole genome shotgun (WGS) entry which is preliminary data.</text>
</comment>
<evidence type="ECO:0000313" key="1">
    <source>
        <dbReference type="EMBL" id="CAG8693037.1"/>
    </source>
</evidence>